<evidence type="ECO:0000256" key="1">
    <source>
        <dbReference type="SAM" id="MobiDB-lite"/>
    </source>
</evidence>
<evidence type="ECO:0000313" key="3">
    <source>
        <dbReference type="Proteomes" id="UP000007148"/>
    </source>
</evidence>
<dbReference type="HOGENOM" id="CLU_792533_0_0_1"/>
<comment type="caution">
    <text evidence="2">The sequence shown here is derived from an EMBL/GenBank/DDBJ whole genome shotgun (WGS) entry which is preliminary data.</text>
</comment>
<dbReference type="EMBL" id="CAFZ01000120">
    <property type="protein sequence ID" value="CCA71451.1"/>
    <property type="molecule type" value="Genomic_DNA"/>
</dbReference>
<accession>G4TJF8</accession>
<dbReference type="InParanoid" id="G4TJF8"/>
<proteinExistence type="predicted"/>
<reference evidence="2 3" key="1">
    <citation type="journal article" date="2011" name="PLoS Pathog.">
        <title>Endophytic Life Strategies Decoded by Genome and Transcriptome Analyses of the Mutualistic Root Symbiont Piriformospora indica.</title>
        <authorList>
            <person name="Zuccaro A."/>
            <person name="Lahrmann U."/>
            <person name="Guldener U."/>
            <person name="Langen G."/>
            <person name="Pfiffi S."/>
            <person name="Biedenkopf D."/>
            <person name="Wong P."/>
            <person name="Samans B."/>
            <person name="Grimm C."/>
            <person name="Basiewicz M."/>
            <person name="Murat C."/>
            <person name="Martin F."/>
            <person name="Kogel K.H."/>
        </authorList>
    </citation>
    <scope>NUCLEOTIDE SEQUENCE [LARGE SCALE GENOMIC DNA]</scope>
    <source>
        <strain evidence="2 3">DSM 11827</strain>
    </source>
</reference>
<dbReference type="Proteomes" id="UP000007148">
    <property type="component" value="Unassembled WGS sequence"/>
</dbReference>
<organism evidence="2 3">
    <name type="scientific">Serendipita indica (strain DSM 11827)</name>
    <name type="common">Root endophyte fungus</name>
    <name type="synonym">Piriformospora indica</name>
    <dbReference type="NCBI Taxonomy" id="1109443"/>
    <lineage>
        <taxon>Eukaryota</taxon>
        <taxon>Fungi</taxon>
        <taxon>Dikarya</taxon>
        <taxon>Basidiomycota</taxon>
        <taxon>Agaricomycotina</taxon>
        <taxon>Agaricomycetes</taxon>
        <taxon>Sebacinales</taxon>
        <taxon>Serendipitaceae</taxon>
        <taxon>Serendipita</taxon>
    </lineage>
</organism>
<feature type="region of interest" description="Disordered" evidence="1">
    <location>
        <begin position="107"/>
        <end position="157"/>
    </location>
</feature>
<feature type="region of interest" description="Disordered" evidence="1">
    <location>
        <begin position="19"/>
        <end position="94"/>
    </location>
</feature>
<evidence type="ECO:0000313" key="2">
    <source>
        <dbReference type="EMBL" id="CCA71451.1"/>
    </source>
</evidence>
<feature type="compositionally biased region" description="Low complexity" evidence="1">
    <location>
        <begin position="81"/>
        <end position="92"/>
    </location>
</feature>
<protein>
    <submittedName>
        <fullName evidence="2">Uncharacterized protein</fullName>
    </submittedName>
</protein>
<dbReference type="AlphaFoldDB" id="G4TJF8"/>
<feature type="compositionally biased region" description="Polar residues" evidence="1">
    <location>
        <begin position="107"/>
        <end position="139"/>
    </location>
</feature>
<keyword evidence="3" id="KW-1185">Reference proteome</keyword>
<name>G4TJF8_SERID</name>
<gene>
    <name evidence="2" type="ORF">PIIN_05390</name>
</gene>
<dbReference type="OrthoDB" id="2103061at2759"/>
<sequence>MDPRNIWFPYEDFETWSSEYQKDATAPSRLSEDSDATEHTQPSSSNEPRPCVYRYSNLLPGPLNEAPVPTRSFDSFGPPHQSSTTTQGTSETVAPREKWAQMPELVTSSGIPSQVSASSTPSNTVTDHSYMSSNTNATGEPSAPASNHDMPGSQVGSIRLHHPSTLAANQTSSRPEVEQPPLVLHAIDEGFVKMSFPLHTTDHLLKREALRSVMISSWKLNNQFEPEASLLLQFMRHDTTEGRWYCSFWRDGKACPCSCKKKDHAKGHIRSHLDLLPESWHYYARPPLTPECLNSPTSSVGCGRRYPAIEPLQKHRKGKATCENCGMSILPANLKRHMASCPGRAANEVS</sequence>